<dbReference type="SUPFAM" id="SSF54001">
    <property type="entry name" value="Cysteine proteinases"/>
    <property type="match status" value="1"/>
</dbReference>
<dbReference type="AlphaFoldDB" id="A0A9D1DXF5"/>
<dbReference type="Proteomes" id="UP000824241">
    <property type="component" value="Unassembled WGS sequence"/>
</dbReference>
<evidence type="ECO:0000313" key="3">
    <source>
        <dbReference type="Proteomes" id="UP000824241"/>
    </source>
</evidence>
<dbReference type="Pfam" id="PF01841">
    <property type="entry name" value="Transglut_core"/>
    <property type="match status" value="1"/>
</dbReference>
<feature type="domain" description="Transglutaminase-like" evidence="1">
    <location>
        <begin position="47"/>
        <end position="146"/>
    </location>
</feature>
<dbReference type="EMBL" id="DVHA01000138">
    <property type="protein sequence ID" value="HIR60782.1"/>
    <property type="molecule type" value="Genomic_DNA"/>
</dbReference>
<organism evidence="2 3">
    <name type="scientific">Candidatus Faecivivens stercoravium</name>
    <dbReference type="NCBI Taxonomy" id="2840803"/>
    <lineage>
        <taxon>Bacteria</taxon>
        <taxon>Bacillati</taxon>
        <taxon>Bacillota</taxon>
        <taxon>Clostridia</taxon>
        <taxon>Eubacteriales</taxon>
        <taxon>Oscillospiraceae</taxon>
        <taxon>Oscillospiraceae incertae sedis</taxon>
        <taxon>Candidatus Faecivivens</taxon>
    </lineage>
</organism>
<reference evidence="2" key="2">
    <citation type="journal article" date="2021" name="PeerJ">
        <title>Extensive microbial diversity within the chicken gut microbiome revealed by metagenomics and culture.</title>
        <authorList>
            <person name="Gilroy R."/>
            <person name="Ravi A."/>
            <person name="Getino M."/>
            <person name="Pursley I."/>
            <person name="Horton D.L."/>
            <person name="Alikhan N.F."/>
            <person name="Baker D."/>
            <person name="Gharbi K."/>
            <person name="Hall N."/>
            <person name="Watson M."/>
            <person name="Adriaenssens E.M."/>
            <person name="Foster-Nyarko E."/>
            <person name="Jarju S."/>
            <person name="Secka A."/>
            <person name="Antonio M."/>
            <person name="Oren A."/>
            <person name="Chaudhuri R.R."/>
            <person name="La Ragione R."/>
            <person name="Hildebrand F."/>
            <person name="Pallen M.J."/>
        </authorList>
    </citation>
    <scope>NUCLEOTIDE SEQUENCE</scope>
    <source>
        <strain evidence="2">CHK189-12415</strain>
    </source>
</reference>
<dbReference type="InterPro" id="IPR002931">
    <property type="entry name" value="Transglutaminase-like"/>
</dbReference>
<reference evidence="2" key="1">
    <citation type="submission" date="2020-10" db="EMBL/GenBank/DDBJ databases">
        <authorList>
            <person name="Gilroy R."/>
        </authorList>
    </citation>
    <scope>NUCLEOTIDE SEQUENCE</scope>
    <source>
        <strain evidence="2">CHK189-12415</strain>
    </source>
</reference>
<evidence type="ECO:0000259" key="1">
    <source>
        <dbReference type="Pfam" id="PF01841"/>
    </source>
</evidence>
<comment type="caution">
    <text evidence="2">The sequence shown here is derived from an EMBL/GenBank/DDBJ whole genome shotgun (WGS) entry which is preliminary data.</text>
</comment>
<accession>A0A9D1DXF5</accession>
<evidence type="ECO:0000313" key="2">
    <source>
        <dbReference type="EMBL" id="HIR60782.1"/>
    </source>
</evidence>
<proteinExistence type="predicted"/>
<protein>
    <submittedName>
        <fullName evidence="2">Transglutaminase domain-containing protein</fullName>
    </submittedName>
</protein>
<sequence>MYGEYGRLIRGNMRFQGTGELTVSYALQAPEYRLLRERYPDAGWEIKDPQQKALFMLSWVHRQLRHAGDYDNADPQDALTLLAVGAGRKKGLNCLAMSVILCECLLAAGIRARVMDMMPLDDRDMDNHVVVEAYLPGAGGWVMLDPTYGCTCADEAGNLLNLMQLRERVAEDRPFFFPADIRYNGEKVEDLDDVRLYYAKNLFFLRCRQRQGYGEHREYRQMLEAAPEGFDVRRRMVDNLQFRMEAFGAFPLLQAWKGFEERQESRYIRPEALYREG</sequence>
<dbReference type="InterPro" id="IPR038765">
    <property type="entry name" value="Papain-like_cys_pep_sf"/>
</dbReference>
<dbReference type="Gene3D" id="3.10.620.30">
    <property type="match status" value="1"/>
</dbReference>
<gene>
    <name evidence="2" type="ORF">IAB37_04330</name>
</gene>
<name>A0A9D1DXF5_9FIRM</name>